<dbReference type="CDD" id="cd02803">
    <property type="entry name" value="OYE_like_FMN_family"/>
    <property type="match status" value="1"/>
</dbReference>
<dbReference type="InterPro" id="IPR051799">
    <property type="entry name" value="NADH_flavin_oxidoreductase"/>
</dbReference>
<dbReference type="RefSeq" id="WP_069152670.1">
    <property type="nucleotide sequence ID" value="NZ_MCGH01000002.1"/>
</dbReference>
<keyword evidence="2 4" id="KW-0560">Oxidoreductase</keyword>
<dbReference type="PANTHER" id="PTHR43656:SF2">
    <property type="entry name" value="BINDING OXIDOREDUCTASE, PUTATIVE (AFU_ORTHOLOGUE AFUA_2G08260)-RELATED"/>
    <property type="match status" value="1"/>
</dbReference>
<dbReference type="Proteomes" id="UP000094067">
    <property type="component" value="Unassembled WGS sequence"/>
</dbReference>
<gene>
    <name evidence="4" type="ORF">BEI61_02768</name>
</gene>
<dbReference type="AlphaFoldDB" id="A0A1E3ADS3"/>
<dbReference type="InterPro" id="IPR001155">
    <property type="entry name" value="OxRdtase_FMN_N"/>
</dbReference>
<accession>A0A1E3ADS3</accession>
<protein>
    <submittedName>
        <fullName evidence="4">NADH oxidase</fullName>
        <ecNumber evidence="4">1.-.-.-</ecNumber>
    </submittedName>
</protein>
<dbReference type="Gene3D" id="3.20.20.70">
    <property type="entry name" value="Aldolase class I"/>
    <property type="match status" value="1"/>
</dbReference>
<dbReference type="GO" id="GO:0010181">
    <property type="term" value="F:FMN binding"/>
    <property type="evidence" value="ECO:0007669"/>
    <property type="project" value="InterPro"/>
</dbReference>
<sequence>MSLLTQPLKIKNTVLSNRLVMPPMATAKSGDNGTVTTELCDYYKEKSQGGYIGLIITEHSYVSLTGKASPNQLSIACDEDIDGLKKLVSVIHQNGSKAFAQINHAGGVAVGGNTGYEKLSASSIQLPNARPNNPALPKEMADSDIQNVIQEFAQSARRAKLAGFDGVEIHSAHGYLLNQFYSPLTNKRTDSYTGSTLEGRIKLHLEIINAVRETAGTDFPIAVRLGACDYADGGSFIQDSVKASKAFEEAGVSLLDISGGFCGYTNPTSQEQGYFSEITREIKKHVSIPVILTGGITSAAAAEELLENNSADLIGVGRALLKDSLWAEKAIHTLQSSMIN</sequence>
<name>A0A1E3ADS3_9FIRM</name>
<dbReference type="EMBL" id="MCGH01000002">
    <property type="protein sequence ID" value="ODM06878.1"/>
    <property type="molecule type" value="Genomic_DNA"/>
</dbReference>
<comment type="caution">
    <text evidence="4">The sequence shown here is derived from an EMBL/GenBank/DDBJ whole genome shotgun (WGS) entry which is preliminary data.</text>
</comment>
<keyword evidence="1" id="KW-0285">Flavoprotein</keyword>
<dbReference type="PATRIC" id="fig|1432052.4.peg.3087"/>
<organism evidence="4 5">
    <name type="scientific">Eisenbergiella tayi</name>
    <dbReference type="NCBI Taxonomy" id="1432052"/>
    <lineage>
        <taxon>Bacteria</taxon>
        <taxon>Bacillati</taxon>
        <taxon>Bacillota</taxon>
        <taxon>Clostridia</taxon>
        <taxon>Lachnospirales</taxon>
        <taxon>Lachnospiraceae</taxon>
        <taxon>Eisenbergiella</taxon>
    </lineage>
</organism>
<evidence type="ECO:0000259" key="3">
    <source>
        <dbReference type="Pfam" id="PF00724"/>
    </source>
</evidence>
<evidence type="ECO:0000256" key="1">
    <source>
        <dbReference type="ARBA" id="ARBA00022630"/>
    </source>
</evidence>
<evidence type="ECO:0000256" key="2">
    <source>
        <dbReference type="ARBA" id="ARBA00023002"/>
    </source>
</evidence>
<dbReference type="SUPFAM" id="SSF51395">
    <property type="entry name" value="FMN-linked oxidoreductases"/>
    <property type="match status" value="1"/>
</dbReference>
<dbReference type="Pfam" id="PF00724">
    <property type="entry name" value="Oxidored_FMN"/>
    <property type="match status" value="1"/>
</dbReference>
<proteinExistence type="predicted"/>
<evidence type="ECO:0000313" key="5">
    <source>
        <dbReference type="Proteomes" id="UP000094067"/>
    </source>
</evidence>
<reference evidence="4 5" key="1">
    <citation type="submission" date="2016-07" db="EMBL/GenBank/DDBJ databases">
        <title>Characterization of isolates of Eisenbergiella tayi derived from blood cultures, using whole genome sequencing.</title>
        <authorList>
            <person name="Burdz T."/>
            <person name="Wiebe D."/>
            <person name="Huynh C."/>
            <person name="Bernard K."/>
        </authorList>
    </citation>
    <scope>NUCLEOTIDE SEQUENCE [LARGE SCALE GENOMIC DNA]</scope>
    <source>
        <strain evidence="4 5">NML 110608</strain>
    </source>
</reference>
<dbReference type="GO" id="GO:0016491">
    <property type="term" value="F:oxidoreductase activity"/>
    <property type="evidence" value="ECO:0007669"/>
    <property type="project" value="UniProtKB-KW"/>
</dbReference>
<evidence type="ECO:0000313" key="4">
    <source>
        <dbReference type="EMBL" id="ODM06878.1"/>
    </source>
</evidence>
<dbReference type="PANTHER" id="PTHR43656">
    <property type="entry name" value="BINDING OXIDOREDUCTASE, PUTATIVE (AFU_ORTHOLOGUE AFUA_2G08260)-RELATED"/>
    <property type="match status" value="1"/>
</dbReference>
<feature type="domain" description="NADH:flavin oxidoreductase/NADH oxidase N-terminal" evidence="3">
    <location>
        <begin position="5"/>
        <end position="334"/>
    </location>
</feature>
<dbReference type="EC" id="1.-.-.-" evidence="4"/>
<dbReference type="InterPro" id="IPR013785">
    <property type="entry name" value="Aldolase_TIM"/>
</dbReference>